<organism evidence="2 3">
    <name type="scientific">Camelliibacillus cellulosilyticus</name>
    <dbReference type="NCBI Taxonomy" id="2174486"/>
    <lineage>
        <taxon>Bacteria</taxon>
        <taxon>Bacillati</taxon>
        <taxon>Bacillota</taxon>
        <taxon>Bacilli</taxon>
        <taxon>Bacillales</taxon>
        <taxon>Sporolactobacillaceae</taxon>
        <taxon>Camelliibacillus</taxon>
    </lineage>
</organism>
<evidence type="ECO:0000256" key="1">
    <source>
        <dbReference type="SAM" id="MobiDB-lite"/>
    </source>
</evidence>
<sequence length="61" mass="6913">MAQHNQFKPGDKAPNDGVYIEVGETGSMVKKPEIIEMKAGQMFPDTSNHNRIWMRKPKNSP</sequence>
<gene>
    <name evidence="2" type="ORF">ACFO4N_09915</name>
</gene>
<dbReference type="Proteomes" id="UP001596022">
    <property type="component" value="Unassembled WGS sequence"/>
</dbReference>
<feature type="compositionally biased region" description="Basic residues" evidence="1">
    <location>
        <begin position="52"/>
        <end position="61"/>
    </location>
</feature>
<dbReference type="Pfam" id="PF14168">
    <property type="entry name" value="YjzC"/>
    <property type="match status" value="1"/>
</dbReference>
<dbReference type="InterPro" id="IPR025549">
    <property type="entry name" value="YjzC"/>
</dbReference>
<reference evidence="3" key="1">
    <citation type="journal article" date="2019" name="Int. J. Syst. Evol. Microbiol.">
        <title>The Global Catalogue of Microorganisms (GCM) 10K type strain sequencing project: providing services to taxonomists for standard genome sequencing and annotation.</title>
        <authorList>
            <consortium name="The Broad Institute Genomics Platform"/>
            <consortium name="The Broad Institute Genome Sequencing Center for Infectious Disease"/>
            <person name="Wu L."/>
            <person name="Ma J."/>
        </authorList>
    </citation>
    <scope>NUCLEOTIDE SEQUENCE [LARGE SCALE GENOMIC DNA]</scope>
    <source>
        <strain evidence="3">CGMCC 1.16306</strain>
    </source>
</reference>
<evidence type="ECO:0000313" key="3">
    <source>
        <dbReference type="Proteomes" id="UP001596022"/>
    </source>
</evidence>
<dbReference type="EMBL" id="JBHSFW010000005">
    <property type="protein sequence ID" value="MFC4619027.1"/>
    <property type="molecule type" value="Genomic_DNA"/>
</dbReference>
<accession>A0ABV9GL47</accession>
<keyword evidence="3" id="KW-1185">Reference proteome</keyword>
<feature type="region of interest" description="Disordered" evidence="1">
    <location>
        <begin position="42"/>
        <end position="61"/>
    </location>
</feature>
<proteinExistence type="predicted"/>
<protein>
    <submittedName>
        <fullName evidence="2">YjzC family protein</fullName>
    </submittedName>
</protein>
<dbReference type="RefSeq" id="WP_376846132.1">
    <property type="nucleotide sequence ID" value="NZ_JBHSFW010000005.1"/>
</dbReference>
<evidence type="ECO:0000313" key="2">
    <source>
        <dbReference type="EMBL" id="MFC4619027.1"/>
    </source>
</evidence>
<comment type="caution">
    <text evidence="2">The sequence shown here is derived from an EMBL/GenBank/DDBJ whole genome shotgun (WGS) entry which is preliminary data.</text>
</comment>
<name>A0ABV9GL47_9BACL</name>